<gene>
    <name evidence="1" type="ORF">SDC9_138818</name>
</gene>
<dbReference type="AlphaFoldDB" id="A0A645DQV7"/>
<evidence type="ECO:0000313" key="1">
    <source>
        <dbReference type="EMBL" id="MPM91686.1"/>
    </source>
</evidence>
<sequence length="259" mass="29737">MGFCFCIIKYLFQKYNELVDSIRIEIITYVINEVKLKKEKNVDYQVYGLFEGASGISLVFFYDYLYSKDKNSLNTSLELINYELSKLETINNCNDGALYLPFSKKDKRKSTYFAKGTGGLIAVLVRMNYFLNYDVSNGKLVNILKTLDIPLFVNVGQFYGASGVGDTLLDCYKFLNEKSYLDKANQIAESLNTYLIFKKNKIHVPSDGLDKCSYDYATGLKGVLNFLERLDNIALGRRFFLDEIIEVSKYEKNISEIQI</sequence>
<comment type="caution">
    <text evidence="1">The sequence shown here is derived from an EMBL/GenBank/DDBJ whole genome shotgun (WGS) entry which is preliminary data.</text>
</comment>
<dbReference type="Gene3D" id="1.50.10.10">
    <property type="match status" value="1"/>
</dbReference>
<name>A0A645DQV7_9ZZZZ</name>
<dbReference type="SUPFAM" id="SSF158745">
    <property type="entry name" value="LanC-like"/>
    <property type="match status" value="1"/>
</dbReference>
<reference evidence="1" key="1">
    <citation type="submission" date="2019-08" db="EMBL/GenBank/DDBJ databases">
        <authorList>
            <person name="Kucharzyk K."/>
            <person name="Murdoch R.W."/>
            <person name="Higgins S."/>
            <person name="Loffler F."/>
        </authorList>
    </citation>
    <scope>NUCLEOTIDE SEQUENCE</scope>
</reference>
<protein>
    <recommendedName>
        <fullName evidence="2">Nisin biosynthesis protein NisC</fullName>
    </recommendedName>
</protein>
<accession>A0A645DQV7</accession>
<dbReference type="GO" id="GO:0005975">
    <property type="term" value="P:carbohydrate metabolic process"/>
    <property type="evidence" value="ECO:0007669"/>
    <property type="project" value="InterPro"/>
</dbReference>
<dbReference type="InterPro" id="IPR012341">
    <property type="entry name" value="6hp_glycosidase-like_sf"/>
</dbReference>
<organism evidence="1">
    <name type="scientific">bioreactor metagenome</name>
    <dbReference type="NCBI Taxonomy" id="1076179"/>
    <lineage>
        <taxon>unclassified sequences</taxon>
        <taxon>metagenomes</taxon>
        <taxon>ecological metagenomes</taxon>
    </lineage>
</organism>
<proteinExistence type="predicted"/>
<evidence type="ECO:0008006" key="2">
    <source>
        <dbReference type="Google" id="ProtNLM"/>
    </source>
</evidence>
<dbReference type="EMBL" id="VSSQ01038715">
    <property type="protein sequence ID" value="MPM91686.1"/>
    <property type="molecule type" value="Genomic_DNA"/>
</dbReference>